<evidence type="ECO:0000256" key="1">
    <source>
        <dbReference type="SAM" id="Coils"/>
    </source>
</evidence>
<dbReference type="AlphaFoldDB" id="A0A7G6TTY9"/>
<gene>
    <name evidence="2" type="ORF">HB776_02430</name>
</gene>
<protein>
    <submittedName>
        <fullName evidence="2">Porin</fullName>
    </submittedName>
</protein>
<keyword evidence="1" id="KW-0175">Coiled coil</keyword>
<dbReference type="InterPro" id="IPR010870">
    <property type="entry name" value="Porin_O/P"/>
</dbReference>
<dbReference type="EMBL" id="CP050292">
    <property type="protein sequence ID" value="QND70221.1"/>
    <property type="molecule type" value="Genomic_DNA"/>
</dbReference>
<dbReference type="SUPFAM" id="SSF56935">
    <property type="entry name" value="Porins"/>
    <property type="match status" value="1"/>
</dbReference>
<feature type="coiled-coil region" evidence="1">
    <location>
        <begin position="28"/>
        <end position="62"/>
    </location>
</feature>
<name>A0A7G6TTY9_9BRAD</name>
<dbReference type="Gene3D" id="2.40.160.10">
    <property type="entry name" value="Porin"/>
    <property type="match status" value="1"/>
</dbReference>
<dbReference type="KEGG" id="trb:HB776_02430"/>
<evidence type="ECO:0000313" key="2">
    <source>
        <dbReference type="EMBL" id="QND70221.1"/>
    </source>
</evidence>
<organism evidence="2 3">
    <name type="scientific">Tardiphaga robiniae</name>
    <dbReference type="NCBI Taxonomy" id="943830"/>
    <lineage>
        <taxon>Bacteria</taxon>
        <taxon>Pseudomonadati</taxon>
        <taxon>Pseudomonadota</taxon>
        <taxon>Alphaproteobacteria</taxon>
        <taxon>Hyphomicrobiales</taxon>
        <taxon>Nitrobacteraceae</taxon>
        <taxon>Tardiphaga</taxon>
    </lineage>
</organism>
<dbReference type="Proteomes" id="UP000515291">
    <property type="component" value="Chromosome"/>
</dbReference>
<dbReference type="RefSeq" id="WP_184514767.1">
    <property type="nucleotide sequence ID" value="NZ_CP050292.1"/>
</dbReference>
<dbReference type="InterPro" id="IPR023614">
    <property type="entry name" value="Porin_dom_sf"/>
</dbReference>
<accession>A0A7G6TTY9</accession>
<evidence type="ECO:0000313" key="3">
    <source>
        <dbReference type="Proteomes" id="UP000515291"/>
    </source>
</evidence>
<dbReference type="Pfam" id="PF07396">
    <property type="entry name" value="Porin_O_P"/>
    <property type="match status" value="1"/>
</dbReference>
<sequence>MGKLAVRTGATAGVLSVLSSISGHAEPVIVGDRQIERLKLQLEMLEEKLQKLEKQTAVNTRAAARAKIDEGKRALKLGLSPANDTRVSVRKEVVAGEGAVAALTKNRPSICSADGQNCVSITSRLHFDVGGFDYHPNAVGTNPQRLENGVNARRARIGVLGRFFGDWNYALIYDFGGSSDGFGGAVAGSLPGGATSGIENAYLSYTGFKPFGGHMAVEGGYMDIGYTLDEATSSNDTMFMERSSAAAIAVNMAAGDFRSAFGARWWTDTFWMGAYVTGPTSGTLHSASASVPAGSSEQLGATARIAAQILNGNGYSVHLGGDAQSLISPPKNQITGSRSLTFSDRPELRIDPTATISTGAMANVTDAQIYSVEIAGNYGPLFLQGEYFWYNVNRDMGLGLSSLKFDGGYFQAGYVLTGESRTYNSSAGAYGGIVPITPVSVALGGWGAWEVAARVSRLDLNDDLGRANGVAGGRQTVYTAGLNWYLNGNVRVMVNYLHGDIDKKESAISPKEAGARFDAIAMRTQVAF</sequence>
<proteinExistence type="predicted"/>
<reference evidence="3" key="1">
    <citation type="journal article" date="2020" name="Mol. Plant Microbe">
        <title>Rhizobial microsymbionts of the narrowly endemic Oxytropis species growing in Kamchatka are characterized by significant genetic diversity and possess a set of genes that are associated with T3SS and T6SS secretion systems and can affect the development of symbiosis.</title>
        <authorList>
            <person name="Safronova V."/>
            <person name="Guro P."/>
            <person name="Sazanova A."/>
            <person name="Kuznetsova I."/>
            <person name="Belimov A."/>
            <person name="Yakubov V."/>
            <person name="Chirak E."/>
            <person name="Afonin A."/>
            <person name="Gogolev Y."/>
            <person name="Andronov E."/>
            <person name="Tikhonovich I."/>
        </authorList>
    </citation>
    <scope>NUCLEOTIDE SEQUENCE [LARGE SCALE GENOMIC DNA]</scope>
    <source>
        <strain evidence="3">581</strain>
    </source>
</reference>